<gene>
    <name evidence="2" type="ORF">AW11_02106</name>
</gene>
<sequence length="145" mass="16455">MSPTAAVDALSAFYEGLSAESIARFPEFYAEDAAFKDPFNEVRGVAAIQRIFAHLFRQVGEVRFVVRERVVADNGAMLVWEMHFRLNGMPARGQAQVIHGASHLRFDGEGKVVWHRDYWDAAEELYAKLPAIGWLMRFLQRKLAA</sequence>
<dbReference type="EMBL" id="JEMY01000026">
    <property type="protein sequence ID" value="EXI88486.1"/>
    <property type="molecule type" value="Genomic_DNA"/>
</dbReference>
<organism evidence="2 3">
    <name type="scientific">Accumulibacter regalis</name>
    <dbReference type="NCBI Taxonomy" id="522306"/>
    <lineage>
        <taxon>Bacteria</taxon>
        <taxon>Pseudomonadati</taxon>
        <taxon>Pseudomonadota</taxon>
        <taxon>Betaproteobacteria</taxon>
        <taxon>Candidatus Accumulibacter</taxon>
    </lineage>
</organism>
<evidence type="ECO:0000259" key="1">
    <source>
        <dbReference type="Pfam" id="PF12680"/>
    </source>
</evidence>
<dbReference type="SUPFAM" id="SSF54427">
    <property type="entry name" value="NTF2-like"/>
    <property type="match status" value="1"/>
</dbReference>
<protein>
    <submittedName>
        <fullName evidence="2">SnoaL-like domain protein</fullName>
    </submittedName>
</protein>
<evidence type="ECO:0000313" key="3">
    <source>
        <dbReference type="Proteomes" id="UP000022141"/>
    </source>
</evidence>
<reference evidence="2" key="1">
    <citation type="submission" date="2014-02" db="EMBL/GenBank/DDBJ databases">
        <title>Expanding our view of genomic diversity in Candidatus Accumulibacter clades.</title>
        <authorList>
            <person name="Skennerton C.T."/>
            <person name="Barr J.J."/>
            <person name="Slater F.R."/>
            <person name="Bond P.L."/>
            <person name="Tyson G.W."/>
        </authorList>
    </citation>
    <scope>NUCLEOTIDE SEQUENCE [LARGE SCALE GENOMIC DNA]</scope>
</reference>
<dbReference type="AlphaFoldDB" id="A0A011PM16"/>
<comment type="caution">
    <text evidence="2">The sequence shown here is derived from an EMBL/GenBank/DDBJ whole genome shotgun (WGS) entry which is preliminary data.</text>
</comment>
<evidence type="ECO:0000313" key="2">
    <source>
        <dbReference type="EMBL" id="EXI88486.1"/>
    </source>
</evidence>
<dbReference type="Gene3D" id="3.10.450.50">
    <property type="match status" value="1"/>
</dbReference>
<dbReference type="Proteomes" id="UP000022141">
    <property type="component" value="Unassembled WGS sequence"/>
</dbReference>
<dbReference type="eggNOG" id="COG3631">
    <property type="taxonomic scope" value="Bacteria"/>
</dbReference>
<keyword evidence="3" id="KW-1185">Reference proteome</keyword>
<accession>A0A011PM16</accession>
<feature type="domain" description="SnoaL-like" evidence="1">
    <location>
        <begin position="12"/>
        <end position="115"/>
    </location>
</feature>
<dbReference type="STRING" id="1454004.AW11_02106"/>
<dbReference type="InterPro" id="IPR037401">
    <property type="entry name" value="SnoaL-like"/>
</dbReference>
<dbReference type="Pfam" id="PF12680">
    <property type="entry name" value="SnoaL_2"/>
    <property type="match status" value="1"/>
</dbReference>
<dbReference type="PATRIC" id="fig|1454004.3.peg.2179"/>
<dbReference type="InterPro" id="IPR032710">
    <property type="entry name" value="NTF2-like_dom_sf"/>
</dbReference>
<proteinExistence type="predicted"/>
<name>A0A011PM16_ACCRE</name>